<gene>
    <name evidence="12" type="ORF">X798_00787</name>
</gene>
<reference evidence="12 13" key="1">
    <citation type="submission" date="2015-12" db="EMBL/GenBank/DDBJ databases">
        <title>Draft genome of the nematode, Onchocerca flexuosa.</title>
        <authorList>
            <person name="Mitreva M."/>
        </authorList>
    </citation>
    <scope>NUCLEOTIDE SEQUENCE [LARGE SCALE GENOMIC DNA]</scope>
    <source>
        <strain evidence="12">Red Deer</strain>
    </source>
</reference>
<dbReference type="Pfam" id="PF22456">
    <property type="entry name" value="PqqF-like_C_4"/>
    <property type="match status" value="1"/>
</dbReference>
<dbReference type="InterPro" id="IPR011765">
    <property type="entry name" value="Pept_M16_N"/>
</dbReference>
<proteinExistence type="inferred from homology"/>
<evidence type="ECO:0000259" key="9">
    <source>
        <dbReference type="Pfam" id="PF05193"/>
    </source>
</evidence>
<evidence type="ECO:0000256" key="7">
    <source>
        <dbReference type="RuleBase" id="RU004447"/>
    </source>
</evidence>
<dbReference type="PANTHER" id="PTHR43690">
    <property type="entry name" value="NARDILYSIN"/>
    <property type="match status" value="1"/>
</dbReference>
<dbReference type="InterPro" id="IPR011249">
    <property type="entry name" value="Metalloenz_LuxS/M16"/>
</dbReference>
<name>A0A238C4Z9_9BILA</name>
<dbReference type="AlphaFoldDB" id="A0A238C4Z9"/>
<dbReference type="SUPFAM" id="SSF63411">
    <property type="entry name" value="LuxS/MPP-like metallohydrolase"/>
    <property type="match status" value="4"/>
</dbReference>
<feature type="domain" description="Peptidase M16 middle/third" evidence="10">
    <location>
        <begin position="438"/>
        <end position="720"/>
    </location>
</feature>
<dbReference type="Gene3D" id="3.30.830.10">
    <property type="entry name" value="Metalloenzyme, LuxS/M16 peptidase-like"/>
    <property type="match status" value="4"/>
</dbReference>
<evidence type="ECO:0000313" key="13">
    <source>
        <dbReference type="Proteomes" id="UP000242913"/>
    </source>
</evidence>
<evidence type="ECO:0000256" key="4">
    <source>
        <dbReference type="ARBA" id="ARBA00022801"/>
    </source>
</evidence>
<dbReference type="GO" id="GO:0043171">
    <property type="term" value="P:peptide catabolic process"/>
    <property type="evidence" value="ECO:0007669"/>
    <property type="project" value="TreeGrafter"/>
</dbReference>
<dbReference type="Proteomes" id="UP000242913">
    <property type="component" value="Unassembled WGS sequence"/>
</dbReference>
<dbReference type="GO" id="GO:0051603">
    <property type="term" value="P:proteolysis involved in protein catabolic process"/>
    <property type="evidence" value="ECO:0007669"/>
    <property type="project" value="TreeGrafter"/>
</dbReference>
<dbReference type="InterPro" id="IPR054734">
    <property type="entry name" value="PqqF-like_C_4"/>
</dbReference>
<feature type="domain" description="Peptidase M16 N-terminal" evidence="8">
    <location>
        <begin position="89"/>
        <end position="226"/>
    </location>
</feature>
<keyword evidence="13" id="KW-1185">Reference proteome</keyword>
<dbReference type="Pfam" id="PF05193">
    <property type="entry name" value="Peptidase_M16_C"/>
    <property type="match status" value="1"/>
</dbReference>
<dbReference type="PROSITE" id="PS00143">
    <property type="entry name" value="INSULINASE"/>
    <property type="match status" value="1"/>
</dbReference>
<keyword evidence="4" id="KW-0378">Hydrolase</keyword>
<dbReference type="GO" id="GO:0005829">
    <property type="term" value="C:cytosol"/>
    <property type="evidence" value="ECO:0007669"/>
    <property type="project" value="TreeGrafter"/>
</dbReference>
<dbReference type="FunFam" id="3.30.830.10:FF:000004">
    <property type="entry name" value="Putative insulin-degrading enzyme"/>
    <property type="match status" value="1"/>
</dbReference>
<protein>
    <recommendedName>
        <fullName evidence="14">Insulin-degrading enzyme</fullName>
    </recommendedName>
</protein>
<accession>A0A238C4Z9</accession>
<dbReference type="GO" id="GO:0005739">
    <property type="term" value="C:mitochondrion"/>
    <property type="evidence" value="ECO:0007669"/>
    <property type="project" value="TreeGrafter"/>
</dbReference>
<evidence type="ECO:0000259" key="8">
    <source>
        <dbReference type="Pfam" id="PF00675"/>
    </source>
</evidence>
<dbReference type="FunFam" id="3.30.830.10:FF:000005">
    <property type="entry name" value="nardilysin isoform X1"/>
    <property type="match status" value="1"/>
</dbReference>
<dbReference type="GO" id="GO:0046872">
    <property type="term" value="F:metal ion binding"/>
    <property type="evidence" value="ECO:0007669"/>
    <property type="project" value="UniProtKB-KW"/>
</dbReference>
<evidence type="ECO:0000259" key="11">
    <source>
        <dbReference type="Pfam" id="PF22456"/>
    </source>
</evidence>
<keyword evidence="3" id="KW-0479">Metal-binding</keyword>
<evidence type="ECO:0008006" key="14">
    <source>
        <dbReference type="Google" id="ProtNLM"/>
    </source>
</evidence>
<dbReference type="GO" id="GO:0004222">
    <property type="term" value="F:metalloendopeptidase activity"/>
    <property type="evidence" value="ECO:0007669"/>
    <property type="project" value="InterPro"/>
</dbReference>
<evidence type="ECO:0000256" key="3">
    <source>
        <dbReference type="ARBA" id="ARBA00022723"/>
    </source>
</evidence>
<dbReference type="PANTHER" id="PTHR43690:SF18">
    <property type="entry name" value="INSULIN-DEGRADING ENZYME-RELATED"/>
    <property type="match status" value="1"/>
</dbReference>
<dbReference type="OrthoDB" id="7784541at2759"/>
<dbReference type="InterPro" id="IPR032632">
    <property type="entry name" value="Peptidase_M16_M"/>
</dbReference>
<dbReference type="EMBL" id="KZ269978">
    <property type="protein sequence ID" value="OZC12266.1"/>
    <property type="molecule type" value="Genomic_DNA"/>
</dbReference>
<dbReference type="InterPro" id="IPR001431">
    <property type="entry name" value="Pept_M16_Zn_BS"/>
</dbReference>
<dbReference type="InterPro" id="IPR007863">
    <property type="entry name" value="Peptidase_M16_C"/>
</dbReference>
<evidence type="ECO:0000256" key="6">
    <source>
        <dbReference type="ARBA" id="ARBA00023049"/>
    </source>
</evidence>
<keyword evidence="5" id="KW-0862">Zinc</keyword>
<evidence type="ECO:0000313" key="12">
    <source>
        <dbReference type="EMBL" id="OZC12266.1"/>
    </source>
</evidence>
<evidence type="ECO:0000259" key="10">
    <source>
        <dbReference type="Pfam" id="PF16187"/>
    </source>
</evidence>
<dbReference type="Pfam" id="PF00675">
    <property type="entry name" value="Peptidase_M16"/>
    <property type="match status" value="1"/>
</dbReference>
<evidence type="ECO:0000256" key="5">
    <source>
        <dbReference type="ARBA" id="ARBA00022833"/>
    </source>
</evidence>
<keyword evidence="6" id="KW-0482">Metalloprotease</keyword>
<sequence length="1066" mass="123373">MNNICRCLFLKTPARFWSRSERSLASLGVLSPRILSTRNLYFLPVHFIQSMSSKILPVADVIARRYDNVIKSKEDKREYRGLELTNGLRVLLISDPETDKSAASLDVNVGHLMDPWNLPGLAHFCEHMLFLGTDKYPSENEYSKFISSHGGVTNAYTATDHTNYHFDIAPEHLQGALDRFVQFFLSPQFTESATEREVRAVDSEFSNSLFHDQWRILQVERSLSKPSHDYGKFGTGNRTTLLVDALKNGIEPRKALLEFHKTYYSSDIMSFAVLGKESLNQLEQMVKSLSFGDIGKKNVSRKIWTEAPYGEEQLGVKIELVPVKDLRYLNLTFPIPDYRDDYRSWPAHYVSHLIGHEGPGSLLSELKKRGWVNSLSAGDHLLARGFGSFGISVDLSEEGLLHTDDIVELVFNEVSLVKQTGPLKWIFDELRQLQEIKFRFKDKENPLNYVTHISSELQRIPFEDVICSDYKMDLYKPDLIKQFIEHLKPENMIYAVISQEYAGKKGNVKEKWYGTEYNNTKIDKGILSKFNNALAQIPSFLSLPAKNEYIATNFNLKSREQARKLPYLVKNDDWSRLWFMQDNEFKLPKLDTRIAIKSPMMQSDPMNSYLSAMFVICLQDAITEETYNAHLAGLKSSFDLQSYGISLHVSGYDEKQQKYISDLIQRLITFVPDEERYNILKETFCRNLRNFRQGQPYVQSHYYTMLILGSRQWSKEEILACAEKTEVERLRRFTRDSLQALQIEMLVCGNSTEKESTDILDDVVSKFKGLPDTRHLFDIELDQYREHEIPKGKIFIIRLNFAFVMLTRRVCEIFFFFFISGCQYIYRAFQPTHPNASINYVMQTGQQNTRENVLLELVVQLAAEPAFNQLRTTEQLGYIVHTGTRRCNGVQGIELLIQGQHIPEFMEKRIENFLMKFRHDLDKMSEKEFSDNVEALATKRLEKPKTLKAQAGRFWAEIDNGFYLFERDNIEVPILRKLTKADVIKYFDKHFAANCSERRKLCTIVYANSENEDTVSKHKYNDAGDATQLPERIDNIREFKSRLSLYPLPQPAIDIGRRVSKKNAAN</sequence>
<keyword evidence="2" id="KW-0645">Protease</keyword>
<evidence type="ECO:0000256" key="2">
    <source>
        <dbReference type="ARBA" id="ARBA00022670"/>
    </source>
</evidence>
<dbReference type="Pfam" id="PF16187">
    <property type="entry name" value="Peptidase_M16_M"/>
    <property type="match status" value="1"/>
</dbReference>
<feature type="domain" description="Coenzyme PQQ synthesis protein F-like C-terminal lobe" evidence="11">
    <location>
        <begin position="857"/>
        <end position="955"/>
    </location>
</feature>
<organism evidence="12 13">
    <name type="scientific">Onchocerca flexuosa</name>
    <dbReference type="NCBI Taxonomy" id="387005"/>
    <lineage>
        <taxon>Eukaryota</taxon>
        <taxon>Metazoa</taxon>
        <taxon>Ecdysozoa</taxon>
        <taxon>Nematoda</taxon>
        <taxon>Chromadorea</taxon>
        <taxon>Rhabditida</taxon>
        <taxon>Spirurina</taxon>
        <taxon>Spiruromorpha</taxon>
        <taxon>Filarioidea</taxon>
        <taxon>Onchocercidae</taxon>
        <taxon>Onchocerca</taxon>
    </lineage>
</organism>
<dbReference type="InterPro" id="IPR050626">
    <property type="entry name" value="Peptidase_M16"/>
</dbReference>
<comment type="similarity">
    <text evidence="1 7">Belongs to the peptidase M16 family.</text>
</comment>
<evidence type="ECO:0000256" key="1">
    <source>
        <dbReference type="ARBA" id="ARBA00007261"/>
    </source>
</evidence>
<feature type="domain" description="Peptidase M16 C-terminal" evidence="9">
    <location>
        <begin position="253"/>
        <end position="432"/>
    </location>
</feature>